<evidence type="ECO:0000313" key="2">
    <source>
        <dbReference type="EMBL" id="VDL94275.1"/>
    </source>
</evidence>
<keyword evidence="3" id="KW-1185">Reference proteome</keyword>
<reference evidence="2 3" key="2">
    <citation type="submission" date="2018-11" db="EMBL/GenBank/DDBJ databases">
        <authorList>
            <consortium name="Pathogen Informatics"/>
        </authorList>
    </citation>
    <scope>NUCLEOTIDE SEQUENCE [LARGE SCALE GENOMIC DNA]</scope>
    <source>
        <strain evidence="2 3">NST_G2</strain>
    </source>
</reference>
<dbReference type="AlphaFoldDB" id="A0A183SUJ2"/>
<evidence type="ECO:0000313" key="3">
    <source>
        <dbReference type="Proteomes" id="UP000275846"/>
    </source>
</evidence>
<dbReference type="EMBL" id="UYSU01034359">
    <property type="protein sequence ID" value="VDL94275.1"/>
    <property type="molecule type" value="Genomic_DNA"/>
</dbReference>
<feature type="region of interest" description="Disordered" evidence="1">
    <location>
        <begin position="152"/>
        <end position="197"/>
    </location>
</feature>
<feature type="compositionally biased region" description="Basic and acidic residues" evidence="1">
    <location>
        <begin position="185"/>
        <end position="194"/>
    </location>
</feature>
<accession>A0A183SUJ2</accession>
<sequence>MSSPVAGVSEDETEAYHSSRSRKRGRKHSNPLQSRARPANNMPVRGDESSDDDMEVTPSQFASPSSAYSQSNSIQGSYSQRGSKFGRATPPMSFDNSSNADVQPHWRRVHSRNPNPSQCGECEGCKRTDDCGSCELSDFDYDSHFDDYSSSRRFISGPPKSGAAMGSKMRRGDHLPGGLGSSRNISDRGLDPHFPRRGSYTDVTLFDSGEFGGSYGVSPAQRGDRNGSSRYSASHHLHTDMEPHIMRNSNELLGHGENIGPGDPQASYESDEDVVLPEMRPCSGPACSKPAIRSRYCSEECQLRHERYALPYPDHLYCKHHRMHSSQSYGVDMSMPLHQSGSGIQDVIDIYPPYQGQFVSSNQSANMDYMPVYDQITGNEIAGLSSYRRISNCSTNPVNDDFSLNFNSYPQGSHVSKSSIPAGHPRQISGLGGLNELRTDRGRSHLANADHLSSSVVDSSTRSGNRIVPMGGRQQQQLGNSDVLPPELSLDAITPTVRPIRMYNGHGGGSHVATDYRGAGVNSDISQGDTGAELLSADATDLLDVDGNSSSGIGPAPSSSGASAFRQGDDFYMMNENENMEINWPTSPGGVVTASAGTA</sequence>
<protein>
    <submittedName>
        <fullName evidence="4">Suppressor of anucleate metulae protein B</fullName>
    </submittedName>
</protein>
<gene>
    <name evidence="2" type="ORF">SSLN_LOCUS7890</name>
</gene>
<dbReference type="OrthoDB" id="419183at2759"/>
<name>A0A183SUJ2_SCHSO</name>
<feature type="compositionally biased region" description="Low complexity" evidence="1">
    <location>
        <begin position="59"/>
        <end position="77"/>
    </location>
</feature>
<evidence type="ECO:0000256" key="1">
    <source>
        <dbReference type="SAM" id="MobiDB-lite"/>
    </source>
</evidence>
<dbReference type="Proteomes" id="UP000275846">
    <property type="component" value="Unassembled WGS sequence"/>
</dbReference>
<reference evidence="4" key="1">
    <citation type="submission" date="2016-06" db="UniProtKB">
        <authorList>
            <consortium name="WormBaseParasite"/>
        </authorList>
    </citation>
    <scope>IDENTIFICATION</scope>
</reference>
<proteinExistence type="predicted"/>
<dbReference type="STRING" id="70667.A0A183SUJ2"/>
<dbReference type="WBParaSite" id="SSLN_0000818901-mRNA-1">
    <property type="protein sequence ID" value="SSLN_0000818901-mRNA-1"/>
    <property type="gene ID" value="SSLN_0000818901"/>
</dbReference>
<evidence type="ECO:0000313" key="4">
    <source>
        <dbReference type="WBParaSite" id="SSLN_0000818901-mRNA-1"/>
    </source>
</evidence>
<organism evidence="4">
    <name type="scientific">Schistocephalus solidus</name>
    <name type="common">Tapeworm</name>
    <dbReference type="NCBI Taxonomy" id="70667"/>
    <lineage>
        <taxon>Eukaryota</taxon>
        <taxon>Metazoa</taxon>
        <taxon>Spiralia</taxon>
        <taxon>Lophotrochozoa</taxon>
        <taxon>Platyhelminthes</taxon>
        <taxon>Cestoda</taxon>
        <taxon>Eucestoda</taxon>
        <taxon>Diphyllobothriidea</taxon>
        <taxon>Diphyllobothriidae</taxon>
        <taxon>Schistocephalus</taxon>
    </lineage>
</organism>
<feature type="compositionally biased region" description="Basic residues" evidence="1">
    <location>
        <begin position="19"/>
        <end position="29"/>
    </location>
</feature>
<feature type="region of interest" description="Disordered" evidence="1">
    <location>
        <begin position="1"/>
        <end position="122"/>
    </location>
</feature>